<evidence type="ECO:0000256" key="9">
    <source>
        <dbReference type="ARBA" id="ARBA00023277"/>
    </source>
</evidence>
<dbReference type="Pfam" id="PF02806">
    <property type="entry name" value="Alpha-amylase_C"/>
    <property type="match status" value="1"/>
</dbReference>
<dbReference type="Pfam" id="PF22019">
    <property type="entry name" value="GlgB_N"/>
    <property type="match status" value="1"/>
</dbReference>
<feature type="active site" description="Proton donor" evidence="10 11">
    <location>
        <position position="472"/>
    </location>
</feature>
<protein>
    <recommendedName>
        <fullName evidence="10">1,4-alpha-glucan branching enzyme GlgB</fullName>
        <ecNumber evidence="10">2.4.1.18</ecNumber>
    </recommendedName>
    <alternativeName>
        <fullName evidence="10">1,4-alpha-D-glucan:1,4-alpha-D-glucan 6-glucosyl-transferase</fullName>
    </alternativeName>
    <alternativeName>
        <fullName evidence="10">Alpha-(1-&gt;4)-glucan branching enzyme</fullName>
    </alternativeName>
    <alternativeName>
        <fullName evidence="10">Glycogen branching enzyme</fullName>
        <shortName evidence="10">BE</shortName>
    </alternativeName>
</protein>
<dbReference type="SUPFAM" id="SSF81296">
    <property type="entry name" value="E set domains"/>
    <property type="match status" value="1"/>
</dbReference>
<dbReference type="EMBL" id="FNEE01000001">
    <property type="protein sequence ID" value="SDI04590.1"/>
    <property type="molecule type" value="Genomic_DNA"/>
</dbReference>
<proteinExistence type="inferred from homology"/>
<evidence type="ECO:0000256" key="4">
    <source>
        <dbReference type="ARBA" id="ARBA00009000"/>
    </source>
</evidence>
<comment type="similarity">
    <text evidence="4 10">Belongs to the glycosyl hydrolase 13 family. GlgB subfamily.</text>
</comment>
<evidence type="ECO:0000256" key="1">
    <source>
        <dbReference type="ARBA" id="ARBA00000826"/>
    </source>
</evidence>
<dbReference type="UniPathway" id="UPA00164"/>
<dbReference type="InterPro" id="IPR037439">
    <property type="entry name" value="Branching_enzy"/>
</dbReference>
<dbReference type="Gene3D" id="3.20.20.80">
    <property type="entry name" value="Glycosidases"/>
    <property type="match status" value="1"/>
</dbReference>
<dbReference type="CDD" id="cd11322">
    <property type="entry name" value="AmyAc_Glg_BE"/>
    <property type="match status" value="1"/>
</dbReference>
<dbReference type="InterPro" id="IPR017853">
    <property type="entry name" value="GH"/>
</dbReference>
<comment type="function">
    <text evidence="2 10">Catalyzes the formation of the alpha-1,6-glucosidic linkages in glycogen by scission of a 1,4-alpha-linked oligosaccharide from growing alpha-1,4-glucan chains and the subsequent attachment of the oligosaccharide to the alpha-1,6 position.</text>
</comment>
<dbReference type="PANTHER" id="PTHR43651">
    <property type="entry name" value="1,4-ALPHA-GLUCAN-BRANCHING ENZYME"/>
    <property type="match status" value="1"/>
</dbReference>
<dbReference type="NCBIfam" id="NF003811">
    <property type="entry name" value="PRK05402.1"/>
    <property type="match status" value="1"/>
</dbReference>
<dbReference type="InterPro" id="IPR054169">
    <property type="entry name" value="GlgB_N"/>
</dbReference>
<evidence type="ECO:0000313" key="14">
    <source>
        <dbReference type="Proteomes" id="UP000198894"/>
    </source>
</evidence>
<dbReference type="PIRSF" id="PIRSF000463">
    <property type="entry name" value="GlgB"/>
    <property type="match status" value="1"/>
</dbReference>
<keyword evidence="5 10" id="KW-0321">Glycogen metabolism</keyword>
<comment type="catalytic activity">
    <reaction evidence="1 10">
        <text>Transfers a segment of a (1-&gt;4)-alpha-D-glucan chain to a primary hydroxy group in a similar glucan chain.</text>
        <dbReference type="EC" id="2.4.1.18"/>
    </reaction>
</comment>
<dbReference type="FunFam" id="2.60.40.1180:FF:000002">
    <property type="entry name" value="1,4-alpha-glucan branching enzyme GlgB"/>
    <property type="match status" value="1"/>
</dbReference>
<dbReference type="InterPro" id="IPR006407">
    <property type="entry name" value="GlgB"/>
</dbReference>
<keyword evidence="9 10" id="KW-0119">Carbohydrate metabolism</keyword>
<dbReference type="InterPro" id="IPR044143">
    <property type="entry name" value="GlgB_N_E_set_prok"/>
</dbReference>
<dbReference type="Gene3D" id="2.60.40.1180">
    <property type="entry name" value="Golgi alpha-mannosidase II"/>
    <property type="match status" value="1"/>
</dbReference>
<sequence length="737" mass="82468">MRKPRATAATSGPDGLASAGDVAAIVAGTHGDPFAVLGVHEVDKGFVARCFVPHAEFVTAYTLTGKNAGELSRRDEGGFFEGSLSLRKRQPLRYHARNAGGDWWLTDPYSFGPVLGPLDDYYIAEGSHLRLFDKLGAHLIDHEGASGVHFAVWAPNARRVSVVGDFNGWDGRRHTMRVRRDTGIWELFIPDIAAGRPYKYEIIGPDGVRLPLKADPFAFKSELRPATASVTALPPAHQWGDEAHRNFWRNADARREAVSIYEVHAGSWQLHDDGSFLSWDELADRLIPYVVDTGFTHIEFMPISEHPYDPSWGYQTTGLYAPSARFGDPDGFARFVDGAHRAGIGVILDWVPAHFPVDAHGLANFDGTALYEHADPRKGFHPDWNTAIYNFGRREVVSFLVNNALFWAEKYHVDGLRVDAVASMLYLDYSRKAGEWIPNEKGGRENLEAVSFLQRMNKEVYGHHPGVMTIAEESTSWPKVSQPVHEGGLGFGFKWNMGFMHDTLEYFSKEPIFRKHHHGDITFGLVYAFSENFVLPLSHDEVVHGKGTLLGKMAGDDWQKFATLRAYYAFMWGYPGKKLLFMGQEFAQRREWSEARALDWNLLDFRAHRGVWQTVRDLNYLYRSRPALHARDCEPEGFSWLIVDDSANSVFAWLRSAPGGNPIAVISNFTPVPRDNYRVPLPMAGRWREIINTDASDYGGSGKGNDGAVEARKEAGGISATMLLPPLSTIMLEFAPD</sequence>
<feature type="active site" description="Nucleophile" evidence="10 11">
    <location>
        <position position="419"/>
    </location>
</feature>
<comment type="subunit">
    <text evidence="10">Monomer.</text>
</comment>
<evidence type="ECO:0000256" key="3">
    <source>
        <dbReference type="ARBA" id="ARBA00004964"/>
    </source>
</evidence>
<gene>
    <name evidence="10" type="primary">glgB</name>
    <name evidence="13" type="ORF">SAMN05428953_10125</name>
</gene>
<dbReference type="InterPro" id="IPR006047">
    <property type="entry name" value="GH13_cat_dom"/>
</dbReference>
<keyword evidence="6 10" id="KW-0328">Glycosyltransferase</keyword>
<dbReference type="InterPro" id="IPR006048">
    <property type="entry name" value="A-amylase/branching_C"/>
</dbReference>
<dbReference type="Pfam" id="PF02922">
    <property type="entry name" value="CBM_48"/>
    <property type="match status" value="1"/>
</dbReference>
<dbReference type="InterPro" id="IPR013780">
    <property type="entry name" value="Glyco_hydro_b"/>
</dbReference>
<evidence type="ECO:0000259" key="12">
    <source>
        <dbReference type="SMART" id="SM00642"/>
    </source>
</evidence>
<dbReference type="GO" id="GO:0003844">
    <property type="term" value="F:1,4-alpha-glucan branching enzyme activity"/>
    <property type="evidence" value="ECO:0007669"/>
    <property type="project" value="UniProtKB-UniRule"/>
</dbReference>
<evidence type="ECO:0000256" key="11">
    <source>
        <dbReference type="PIRSR" id="PIRSR000463-1"/>
    </source>
</evidence>
<dbReference type="InterPro" id="IPR014756">
    <property type="entry name" value="Ig_E-set"/>
</dbReference>
<dbReference type="FunFam" id="3.20.20.80:FF:000003">
    <property type="entry name" value="1,4-alpha-glucan branching enzyme GlgB"/>
    <property type="match status" value="1"/>
</dbReference>
<accession>A0A1G8HDN7</accession>
<dbReference type="FunFam" id="2.60.40.10:FF:000169">
    <property type="entry name" value="1,4-alpha-glucan branching enzyme GlgB"/>
    <property type="match status" value="1"/>
</dbReference>
<evidence type="ECO:0000313" key="13">
    <source>
        <dbReference type="EMBL" id="SDI04590.1"/>
    </source>
</evidence>
<keyword evidence="8 10" id="KW-0320">Glycogen biosynthesis</keyword>
<dbReference type="NCBIfam" id="TIGR01515">
    <property type="entry name" value="branching_enzym"/>
    <property type="match status" value="1"/>
</dbReference>
<keyword evidence="14" id="KW-1185">Reference proteome</keyword>
<dbReference type="EC" id="2.4.1.18" evidence="10"/>
<evidence type="ECO:0000256" key="6">
    <source>
        <dbReference type="ARBA" id="ARBA00022676"/>
    </source>
</evidence>
<dbReference type="AlphaFoldDB" id="A0A1G8HDN7"/>
<dbReference type="Gene3D" id="2.60.40.10">
    <property type="entry name" value="Immunoglobulins"/>
    <property type="match status" value="2"/>
</dbReference>
<evidence type="ECO:0000256" key="2">
    <source>
        <dbReference type="ARBA" id="ARBA00002953"/>
    </source>
</evidence>
<dbReference type="GO" id="GO:0005978">
    <property type="term" value="P:glycogen biosynthetic process"/>
    <property type="evidence" value="ECO:0007669"/>
    <property type="project" value="UniProtKB-UniRule"/>
</dbReference>
<dbReference type="GO" id="GO:0043169">
    <property type="term" value="F:cation binding"/>
    <property type="evidence" value="ECO:0007669"/>
    <property type="project" value="InterPro"/>
</dbReference>
<evidence type="ECO:0000256" key="7">
    <source>
        <dbReference type="ARBA" id="ARBA00022679"/>
    </source>
</evidence>
<evidence type="ECO:0000256" key="8">
    <source>
        <dbReference type="ARBA" id="ARBA00023056"/>
    </source>
</evidence>
<dbReference type="RefSeq" id="WP_091589856.1">
    <property type="nucleotide sequence ID" value="NZ_FNEE01000001.1"/>
</dbReference>
<organism evidence="13 14">
    <name type="scientific">Mesorhizobium muleiense</name>
    <dbReference type="NCBI Taxonomy" id="1004279"/>
    <lineage>
        <taxon>Bacteria</taxon>
        <taxon>Pseudomonadati</taxon>
        <taxon>Pseudomonadota</taxon>
        <taxon>Alphaproteobacteria</taxon>
        <taxon>Hyphomicrobiales</taxon>
        <taxon>Phyllobacteriaceae</taxon>
        <taxon>Mesorhizobium</taxon>
    </lineage>
</organism>
<dbReference type="HAMAP" id="MF_00685">
    <property type="entry name" value="GlgB"/>
    <property type="match status" value="1"/>
</dbReference>
<name>A0A1G8HDN7_9HYPH</name>
<evidence type="ECO:0000256" key="5">
    <source>
        <dbReference type="ARBA" id="ARBA00022600"/>
    </source>
</evidence>
<dbReference type="SMART" id="SM00642">
    <property type="entry name" value="Aamy"/>
    <property type="match status" value="1"/>
</dbReference>
<dbReference type="InterPro" id="IPR013783">
    <property type="entry name" value="Ig-like_fold"/>
</dbReference>
<dbReference type="Proteomes" id="UP000198894">
    <property type="component" value="Unassembled WGS sequence"/>
</dbReference>
<feature type="domain" description="Glycosyl hydrolase family 13 catalytic" evidence="12">
    <location>
        <begin position="262"/>
        <end position="629"/>
    </location>
</feature>
<keyword evidence="7 10" id="KW-0808">Transferase</keyword>
<dbReference type="InterPro" id="IPR004193">
    <property type="entry name" value="Glyco_hydro_13_N"/>
</dbReference>
<dbReference type="CDD" id="cd02855">
    <property type="entry name" value="E_set_GBE_prok_N"/>
    <property type="match status" value="1"/>
</dbReference>
<dbReference type="SUPFAM" id="SSF51445">
    <property type="entry name" value="(Trans)glycosidases"/>
    <property type="match status" value="1"/>
</dbReference>
<dbReference type="GO" id="GO:0005829">
    <property type="term" value="C:cytosol"/>
    <property type="evidence" value="ECO:0007669"/>
    <property type="project" value="TreeGrafter"/>
</dbReference>
<dbReference type="GO" id="GO:0004553">
    <property type="term" value="F:hydrolase activity, hydrolyzing O-glycosyl compounds"/>
    <property type="evidence" value="ECO:0007669"/>
    <property type="project" value="InterPro"/>
</dbReference>
<evidence type="ECO:0000256" key="10">
    <source>
        <dbReference type="HAMAP-Rule" id="MF_00685"/>
    </source>
</evidence>
<reference evidence="14" key="1">
    <citation type="submission" date="2016-10" db="EMBL/GenBank/DDBJ databases">
        <authorList>
            <person name="Varghese N."/>
            <person name="Submissions S."/>
        </authorList>
    </citation>
    <scope>NUCLEOTIDE SEQUENCE [LARGE SCALE GENOMIC DNA]</scope>
    <source>
        <strain evidence="14">CGMCC 1.11022</strain>
    </source>
</reference>
<dbReference type="SUPFAM" id="SSF51011">
    <property type="entry name" value="Glycosyl hydrolase domain"/>
    <property type="match status" value="1"/>
</dbReference>
<dbReference type="NCBIfam" id="NF008967">
    <property type="entry name" value="PRK12313.1"/>
    <property type="match status" value="1"/>
</dbReference>
<dbReference type="PANTHER" id="PTHR43651:SF3">
    <property type="entry name" value="1,4-ALPHA-GLUCAN-BRANCHING ENZYME"/>
    <property type="match status" value="1"/>
</dbReference>
<comment type="pathway">
    <text evidence="3 10">Glycan biosynthesis; glycogen biosynthesis.</text>
</comment>